<accession>A0ABN8Z1G2</accession>
<dbReference type="Proteomes" id="UP001176941">
    <property type="component" value="Chromosome 26"/>
</dbReference>
<reference evidence="1" key="1">
    <citation type="submission" date="2023-04" db="EMBL/GenBank/DDBJ databases">
        <authorList>
            <consortium name="ELIXIR-Norway"/>
        </authorList>
    </citation>
    <scope>NUCLEOTIDE SEQUENCE [LARGE SCALE GENOMIC DNA]</scope>
</reference>
<protein>
    <submittedName>
        <fullName evidence="1">Uncharacterized protein</fullName>
    </submittedName>
</protein>
<organism evidence="1 2">
    <name type="scientific">Rangifer tarandus platyrhynchus</name>
    <name type="common">Svalbard reindeer</name>
    <dbReference type="NCBI Taxonomy" id="3082113"/>
    <lineage>
        <taxon>Eukaryota</taxon>
        <taxon>Metazoa</taxon>
        <taxon>Chordata</taxon>
        <taxon>Craniata</taxon>
        <taxon>Vertebrata</taxon>
        <taxon>Euteleostomi</taxon>
        <taxon>Mammalia</taxon>
        <taxon>Eutheria</taxon>
        <taxon>Laurasiatheria</taxon>
        <taxon>Artiodactyla</taxon>
        <taxon>Ruminantia</taxon>
        <taxon>Pecora</taxon>
        <taxon>Cervidae</taxon>
        <taxon>Odocoileinae</taxon>
        <taxon>Rangifer</taxon>
    </lineage>
</organism>
<evidence type="ECO:0000313" key="2">
    <source>
        <dbReference type="Proteomes" id="UP001176941"/>
    </source>
</evidence>
<proteinExistence type="predicted"/>
<keyword evidence="2" id="KW-1185">Reference proteome</keyword>
<evidence type="ECO:0000313" key="1">
    <source>
        <dbReference type="EMBL" id="CAI9166746.1"/>
    </source>
</evidence>
<name>A0ABN8Z1G2_RANTA</name>
<sequence>MGQMSSVLSSGNTSQAAVLKFLLPLEPAHIADCFTAGTFPKAIQDSSAVVDEVGGKFCACGIISRERLIISRECRIISREPRGAGRPDLYFQRDVEEWEAAGKAVTQEQFSGERTAPAFTATRPEVADRSAGAVCAHPAVLF</sequence>
<gene>
    <name evidence="1" type="ORF">MRATA1EN1_LOCUS15708</name>
</gene>
<dbReference type="EMBL" id="OX459962">
    <property type="protein sequence ID" value="CAI9166746.1"/>
    <property type="molecule type" value="Genomic_DNA"/>
</dbReference>